<sequence>MSQCPPVSCKDTVPIPGPWPSDFYFQSKCLLIKTSLRTRILAWMDVLCTHAYALTWT</sequence>
<gene>
    <name evidence="1" type="ORF">rCG_55827</name>
</gene>
<evidence type="ECO:0000313" key="1">
    <source>
        <dbReference type="EMBL" id="EDL78644.1"/>
    </source>
</evidence>
<reference evidence="2" key="1">
    <citation type="submission" date="2005-09" db="EMBL/GenBank/DDBJ databases">
        <authorList>
            <person name="Mural R.J."/>
            <person name="Li P.W."/>
            <person name="Adams M.D."/>
            <person name="Amanatides P.G."/>
            <person name="Baden-Tillson H."/>
            <person name="Barnstead M."/>
            <person name="Chin S.H."/>
            <person name="Dew I."/>
            <person name="Evans C.A."/>
            <person name="Ferriera S."/>
            <person name="Flanigan M."/>
            <person name="Fosler C."/>
            <person name="Glodek A."/>
            <person name="Gu Z."/>
            <person name="Holt R.A."/>
            <person name="Jennings D."/>
            <person name="Kraft C.L."/>
            <person name="Lu F."/>
            <person name="Nguyen T."/>
            <person name="Nusskern D.R."/>
            <person name="Pfannkoch C.M."/>
            <person name="Sitter C."/>
            <person name="Sutton G.G."/>
            <person name="Venter J.C."/>
            <person name="Wang Z."/>
            <person name="Woodage T."/>
            <person name="Zheng X.H."/>
            <person name="Zhong F."/>
        </authorList>
    </citation>
    <scope>NUCLEOTIDE SEQUENCE [LARGE SCALE GENOMIC DNA]</scope>
    <source>
        <strain>BN</strain>
        <strain evidence="2">Sprague-Dawley</strain>
    </source>
</reference>
<dbReference type="AlphaFoldDB" id="A6JLW7"/>
<evidence type="ECO:0000313" key="2">
    <source>
        <dbReference type="Proteomes" id="UP000234681"/>
    </source>
</evidence>
<name>A6JLW7_RAT</name>
<proteinExistence type="predicted"/>
<dbReference type="Proteomes" id="UP000234681">
    <property type="component" value="Chromosome 17"/>
</dbReference>
<organism evidence="1 2">
    <name type="scientific">Rattus norvegicus</name>
    <name type="common">Rat</name>
    <dbReference type="NCBI Taxonomy" id="10116"/>
    <lineage>
        <taxon>Eukaryota</taxon>
        <taxon>Metazoa</taxon>
        <taxon>Chordata</taxon>
        <taxon>Craniata</taxon>
        <taxon>Vertebrata</taxon>
        <taxon>Euteleostomi</taxon>
        <taxon>Mammalia</taxon>
        <taxon>Eutheria</taxon>
        <taxon>Euarchontoglires</taxon>
        <taxon>Glires</taxon>
        <taxon>Rodentia</taxon>
        <taxon>Myomorpha</taxon>
        <taxon>Muroidea</taxon>
        <taxon>Muridae</taxon>
        <taxon>Murinae</taxon>
        <taxon>Rattus</taxon>
    </lineage>
</organism>
<protein>
    <submittedName>
        <fullName evidence="1">RCG55827, isoform CRA_a</fullName>
    </submittedName>
</protein>
<dbReference type="EMBL" id="CH473990">
    <property type="protein sequence ID" value="EDL78644.1"/>
    <property type="molecule type" value="Genomic_DNA"/>
</dbReference>
<accession>A6JLW7</accession>